<evidence type="ECO:0000313" key="9">
    <source>
        <dbReference type="Proteomes" id="UP000248764"/>
    </source>
</evidence>
<organism evidence="8 9">
    <name type="scientific">Jiangella anatolica</name>
    <dbReference type="NCBI Taxonomy" id="2670374"/>
    <lineage>
        <taxon>Bacteria</taxon>
        <taxon>Bacillati</taxon>
        <taxon>Actinomycetota</taxon>
        <taxon>Actinomycetes</taxon>
        <taxon>Jiangellales</taxon>
        <taxon>Jiangellaceae</taxon>
        <taxon>Jiangella</taxon>
    </lineage>
</organism>
<dbReference type="PANTHER" id="PTHR31566:SF0">
    <property type="entry name" value="CYTOCHROME C BIOGENESIS PROTEIN CCS1, CHLOROPLASTIC"/>
    <property type="match status" value="1"/>
</dbReference>
<evidence type="ECO:0000256" key="5">
    <source>
        <dbReference type="ARBA" id="ARBA00023136"/>
    </source>
</evidence>
<evidence type="ECO:0000313" key="8">
    <source>
        <dbReference type="EMBL" id="PZF83128.1"/>
    </source>
</evidence>
<sequence length="537" mass="58779">MTTTPMDTRPPVDNRPPPLNGLELARWAWRQLTSMRVALILLFLLAVAAIPGSIIPQTEANPLNVRDFRARNPELSQWYDRLGLFDVYSTPWFAAIYIALMISLIGCILPRCWQHWKAMRAQPPKAPRRLTRMPAYRKVEVDATPDEALAVARAELRSRRFRLRKPLEDEADSVGAEIGYLRETGNLLFHLALVVVLLAVALGGLFSYRATVLVTEGSGFSNQVIQFDSLSAGALFDTADLPPFSMDLDEFRMEFVESGNQIGQPADYEATVTLVREPGAEPETHTIRVNEPLNIDGTSVHIMSPGYAPAFTVRAADGETILAEGPVPFLPRDGSFTSEGVVKVEVPPEYGDDIGIQAGFLPTAFLDENGPRSVFPGARNPEVYLTAWHGDLGLDDGQPQSIYRLDTEDMEQYLGDGGEPYRARLPVGETVGLPDGRSITFDGYVTWVNLQIGRNSGRELALVGGVAAVIGLMGSLYARRRRAWVRTSVGPEGRTVVEVAGLHRAEGSSGDRLADEIGAITDGLLLRLGGAEGKRED</sequence>
<dbReference type="InterPro" id="IPR023494">
    <property type="entry name" value="Cyt_c_bgen_Ccs1/CcsB/ResB"/>
</dbReference>
<feature type="transmembrane region" description="Helical" evidence="6">
    <location>
        <begin position="92"/>
        <end position="113"/>
    </location>
</feature>
<name>A0A2W2BSX0_9ACTN</name>
<keyword evidence="5 6" id="KW-0472">Membrane</keyword>
<dbReference type="Proteomes" id="UP000248764">
    <property type="component" value="Unassembled WGS sequence"/>
</dbReference>
<evidence type="ECO:0000256" key="4">
    <source>
        <dbReference type="ARBA" id="ARBA00022989"/>
    </source>
</evidence>
<comment type="caution">
    <text evidence="8">The sequence shown here is derived from an EMBL/GenBank/DDBJ whole genome shotgun (WGS) entry which is preliminary data.</text>
</comment>
<gene>
    <name evidence="8" type="ORF">C1I92_13650</name>
</gene>
<keyword evidence="9" id="KW-1185">Reference proteome</keyword>
<feature type="transmembrane region" description="Helical" evidence="6">
    <location>
        <begin position="187"/>
        <end position="208"/>
    </location>
</feature>
<accession>A0A2W2BSX0</accession>
<dbReference type="InterPro" id="IPR007816">
    <property type="entry name" value="ResB-like_domain"/>
</dbReference>
<keyword evidence="2 6" id="KW-0812">Transmembrane</keyword>
<proteinExistence type="predicted"/>
<feature type="domain" description="ResB-like" evidence="7">
    <location>
        <begin position="35"/>
        <end position="506"/>
    </location>
</feature>
<dbReference type="EMBL" id="POTW01000028">
    <property type="protein sequence ID" value="PZF83128.1"/>
    <property type="molecule type" value="Genomic_DNA"/>
</dbReference>
<dbReference type="Pfam" id="PF05140">
    <property type="entry name" value="ResB"/>
    <property type="match status" value="1"/>
</dbReference>
<evidence type="ECO:0000256" key="1">
    <source>
        <dbReference type="ARBA" id="ARBA00004141"/>
    </source>
</evidence>
<protein>
    <submittedName>
        <fullName evidence="8">Cytochrome C biogenesis protein</fullName>
    </submittedName>
</protein>
<comment type="subcellular location">
    <subcellularLocation>
        <location evidence="1">Membrane</location>
        <topology evidence="1">Multi-pass membrane protein</topology>
    </subcellularLocation>
</comment>
<keyword evidence="3" id="KW-0201">Cytochrome c-type biogenesis</keyword>
<dbReference type="PANTHER" id="PTHR31566">
    <property type="entry name" value="CYTOCHROME C BIOGENESIS PROTEIN CCS1, CHLOROPLASTIC"/>
    <property type="match status" value="1"/>
</dbReference>
<dbReference type="GO" id="GO:0017004">
    <property type="term" value="P:cytochrome complex assembly"/>
    <property type="evidence" value="ECO:0007669"/>
    <property type="project" value="UniProtKB-KW"/>
</dbReference>
<keyword evidence="4 6" id="KW-1133">Transmembrane helix</keyword>
<feature type="transmembrane region" description="Helical" evidence="6">
    <location>
        <begin position="460"/>
        <end position="478"/>
    </location>
</feature>
<evidence type="ECO:0000256" key="6">
    <source>
        <dbReference type="SAM" id="Phobius"/>
    </source>
</evidence>
<evidence type="ECO:0000256" key="2">
    <source>
        <dbReference type="ARBA" id="ARBA00022692"/>
    </source>
</evidence>
<dbReference type="AlphaFoldDB" id="A0A2W2BSX0"/>
<evidence type="ECO:0000256" key="3">
    <source>
        <dbReference type="ARBA" id="ARBA00022748"/>
    </source>
</evidence>
<reference evidence="8 9" key="1">
    <citation type="submission" date="2018-01" db="EMBL/GenBank/DDBJ databases">
        <title>Draft genome sequence of Jiangella sp. GTF31.</title>
        <authorList>
            <person name="Sahin N."/>
            <person name="Ay H."/>
            <person name="Saygin H."/>
        </authorList>
    </citation>
    <scope>NUCLEOTIDE SEQUENCE [LARGE SCALE GENOMIC DNA]</scope>
    <source>
        <strain evidence="8 9">GTF31</strain>
    </source>
</reference>
<dbReference type="GO" id="GO:0016020">
    <property type="term" value="C:membrane"/>
    <property type="evidence" value="ECO:0007669"/>
    <property type="project" value="UniProtKB-SubCell"/>
</dbReference>
<evidence type="ECO:0000259" key="7">
    <source>
        <dbReference type="Pfam" id="PF05140"/>
    </source>
</evidence>
<feature type="transmembrane region" description="Helical" evidence="6">
    <location>
        <begin position="37"/>
        <end position="55"/>
    </location>
</feature>
<dbReference type="RefSeq" id="WP_111255213.1">
    <property type="nucleotide sequence ID" value="NZ_POTW01000028.1"/>
</dbReference>